<evidence type="ECO:0000256" key="1">
    <source>
        <dbReference type="ARBA" id="ARBA00004117"/>
    </source>
</evidence>
<dbReference type="Pfam" id="PF00460">
    <property type="entry name" value="Flg_bb_rod"/>
    <property type="match status" value="1"/>
</dbReference>
<dbReference type="NCBIfam" id="NF004653">
    <property type="entry name" value="PRK06003.1"/>
    <property type="match status" value="1"/>
</dbReference>
<proteinExistence type="predicted"/>
<dbReference type="eggNOG" id="COG1815">
    <property type="taxonomic scope" value="Bacteria"/>
</dbReference>
<dbReference type="GO" id="GO:0009425">
    <property type="term" value="C:bacterial-type flagellum basal body"/>
    <property type="evidence" value="ECO:0007669"/>
    <property type="project" value="UniProtKB-SubCell"/>
</dbReference>
<comment type="subcellular location">
    <subcellularLocation>
        <location evidence="1">Bacterial flagellum basal body</location>
    </subcellularLocation>
</comment>
<dbReference type="InterPro" id="IPR001444">
    <property type="entry name" value="Flag_bb_rod_N"/>
</dbReference>
<evidence type="ECO:0000256" key="2">
    <source>
        <dbReference type="SAM" id="MobiDB-lite"/>
    </source>
</evidence>
<evidence type="ECO:0000313" key="4">
    <source>
        <dbReference type="EMBL" id="ABG61702.1"/>
    </source>
</evidence>
<feature type="region of interest" description="Disordered" evidence="2">
    <location>
        <begin position="70"/>
        <end position="91"/>
    </location>
</feature>
<dbReference type="KEGG" id="mes:Meso_0298"/>
<keyword evidence="4" id="KW-0966">Cell projection</keyword>
<dbReference type="EMBL" id="CP000390">
    <property type="protein sequence ID" value="ABG61702.1"/>
    <property type="molecule type" value="Genomic_DNA"/>
</dbReference>
<feature type="compositionally biased region" description="Polar residues" evidence="2">
    <location>
        <begin position="70"/>
        <end position="81"/>
    </location>
</feature>
<feature type="domain" description="Flagellar basal body rod protein N-terminal" evidence="3">
    <location>
        <begin position="28"/>
        <end position="47"/>
    </location>
</feature>
<dbReference type="HOGENOM" id="CLU_125463_2_0_5"/>
<dbReference type="AlphaFoldDB" id="Q11LM3"/>
<sequence>MQPVESWIEPMEPVNLFDLATQQARWLSVRQAAVAGNIANINTPSYKALDVEPFEKVLDGTRVAMQATHAQHQHTGVTPASFSLDESENPKMLPSENSVVLEDELVKAGEVRRAFELNTAIVKAFHRMILMTAKG</sequence>
<gene>
    <name evidence="4" type="ordered locus">Meso_0298</name>
</gene>
<protein>
    <submittedName>
        <fullName evidence="4">Flagellar basal-body rod protein flgB</fullName>
    </submittedName>
</protein>
<keyword evidence="4" id="KW-0282">Flagellum</keyword>
<evidence type="ECO:0000259" key="3">
    <source>
        <dbReference type="Pfam" id="PF00460"/>
    </source>
</evidence>
<dbReference type="STRING" id="266779.Meso_0298"/>
<keyword evidence="4" id="KW-0969">Cilium</keyword>
<accession>Q11LM3</accession>
<reference evidence="4" key="1">
    <citation type="submission" date="2006-06" db="EMBL/GenBank/DDBJ databases">
        <title>Complete sequence of chromosome of Chelativorans sp. BNC1.</title>
        <authorList>
            <consortium name="US DOE Joint Genome Institute"/>
            <person name="Copeland A."/>
            <person name="Lucas S."/>
            <person name="Lapidus A."/>
            <person name="Barry K."/>
            <person name="Detter J.C."/>
            <person name="Glavina del Rio T."/>
            <person name="Hammon N."/>
            <person name="Israni S."/>
            <person name="Dalin E."/>
            <person name="Tice H."/>
            <person name="Pitluck S."/>
            <person name="Chertkov O."/>
            <person name="Brettin T."/>
            <person name="Bruce D."/>
            <person name="Han C."/>
            <person name="Tapia R."/>
            <person name="Gilna P."/>
            <person name="Schmutz J."/>
            <person name="Larimer F."/>
            <person name="Land M."/>
            <person name="Hauser L."/>
            <person name="Kyrpides N."/>
            <person name="Mikhailova N."/>
            <person name="Richardson P."/>
        </authorList>
    </citation>
    <scope>NUCLEOTIDE SEQUENCE</scope>
    <source>
        <strain evidence="4">BNC1</strain>
    </source>
</reference>
<name>Q11LM3_CHESB</name>
<organism evidence="4">
    <name type="scientific">Chelativorans sp. (strain BNC1)</name>
    <dbReference type="NCBI Taxonomy" id="266779"/>
    <lineage>
        <taxon>Bacteria</taxon>
        <taxon>Pseudomonadati</taxon>
        <taxon>Pseudomonadota</taxon>
        <taxon>Alphaproteobacteria</taxon>
        <taxon>Hyphomicrobiales</taxon>
        <taxon>Phyllobacteriaceae</taxon>
        <taxon>Chelativorans</taxon>
    </lineage>
</organism>